<dbReference type="AlphaFoldDB" id="A0A4P5ZJR1"/>
<dbReference type="EMBL" id="BJCD01000154">
    <property type="protein sequence ID" value="GDZ96406.1"/>
    <property type="molecule type" value="Genomic_DNA"/>
</dbReference>
<evidence type="ECO:0000313" key="1">
    <source>
        <dbReference type="EMBL" id="GDZ96406.1"/>
    </source>
</evidence>
<proteinExistence type="predicted"/>
<protein>
    <submittedName>
        <fullName evidence="1">Uncharacterized protein</fullName>
    </submittedName>
</protein>
<dbReference type="Proteomes" id="UP000299794">
    <property type="component" value="Unassembled WGS sequence"/>
</dbReference>
<accession>A0A4P5ZJR1</accession>
<gene>
    <name evidence="1" type="ORF">PA905_49680</name>
</gene>
<organism evidence="1 2">
    <name type="scientific">Planktothrix agardhii CCAP 1459/11A</name>
    <dbReference type="NCBI Taxonomy" id="282420"/>
    <lineage>
        <taxon>Bacteria</taxon>
        <taxon>Bacillati</taxon>
        <taxon>Cyanobacteriota</taxon>
        <taxon>Cyanophyceae</taxon>
        <taxon>Oscillatoriophycideae</taxon>
        <taxon>Oscillatoriales</taxon>
        <taxon>Microcoleaceae</taxon>
        <taxon>Planktothrix</taxon>
    </lineage>
</organism>
<evidence type="ECO:0000313" key="2">
    <source>
        <dbReference type="Proteomes" id="UP000299794"/>
    </source>
</evidence>
<name>A0A4P5ZJR1_PLAAG</name>
<sequence>MVFQPNQLPEVKYDADILPVLSVIESWQISATDVLGLLKFQ</sequence>
<reference evidence="2" key="1">
    <citation type="submission" date="2019-02" db="EMBL/GenBank/DDBJ databases">
        <title>Draft genome sequence of Planktothrix agardhii NIES-905.</title>
        <authorList>
            <person name="Yamaguchi H."/>
            <person name="Suzuki S."/>
            <person name="Kawachi M."/>
        </authorList>
    </citation>
    <scope>NUCLEOTIDE SEQUENCE [LARGE SCALE GENOMIC DNA]</scope>
    <source>
        <strain evidence="2">CCAP 1459/11A</strain>
    </source>
</reference>
<comment type="caution">
    <text evidence="1">The sequence shown here is derived from an EMBL/GenBank/DDBJ whole genome shotgun (WGS) entry which is preliminary data.</text>
</comment>